<dbReference type="InterPro" id="IPR009057">
    <property type="entry name" value="Homeodomain-like_sf"/>
</dbReference>
<dbReference type="PROSITE" id="PS50977">
    <property type="entry name" value="HTH_TETR_2"/>
    <property type="match status" value="1"/>
</dbReference>
<evidence type="ECO:0000256" key="3">
    <source>
        <dbReference type="ARBA" id="ARBA00023163"/>
    </source>
</evidence>
<dbReference type="InterPro" id="IPR041347">
    <property type="entry name" value="MftR_C"/>
</dbReference>
<keyword evidence="7" id="KW-1185">Reference proteome</keyword>
<dbReference type="Pfam" id="PF00440">
    <property type="entry name" value="TetR_N"/>
    <property type="match status" value="1"/>
</dbReference>
<dbReference type="InterPro" id="IPR001647">
    <property type="entry name" value="HTH_TetR"/>
</dbReference>
<keyword evidence="2 4" id="KW-0238">DNA-binding</keyword>
<reference evidence="6 7" key="1">
    <citation type="submission" date="2019-06" db="EMBL/GenBank/DDBJ databases">
        <title>Sequencing the genomes of 1000 actinobacteria strains.</title>
        <authorList>
            <person name="Klenk H.-P."/>
        </authorList>
    </citation>
    <scope>NUCLEOTIDE SEQUENCE [LARGE SCALE GENOMIC DNA]</scope>
    <source>
        <strain evidence="6 7">DSM 45928</strain>
    </source>
</reference>
<dbReference type="Gene3D" id="1.10.357.10">
    <property type="entry name" value="Tetracycline Repressor, domain 2"/>
    <property type="match status" value="1"/>
</dbReference>
<accession>A0A543B3T9</accession>
<evidence type="ECO:0000256" key="2">
    <source>
        <dbReference type="ARBA" id="ARBA00023125"/>
    </source>
</evidence>
<dbReference type="RefSeq" id="WP_142044787.1">
    <property type="nucleotide sequence ID" value="NZ_JBHTGS010000002.1"/>
</dbReference>
<name>A0A543B3T9_9ACTN</name>
<feature type="DNA-binding region" description="H-T-H motif" evidence="4">
    <location>
        <begin position="36"/>
        <end position="55"/>
    </location>
</feature>
<evidence type="ECO:0000256" key="1">
    <source>
        <dbReference type="ARBA" id="ARBA00023015"/>
    </source>
</evidence>
<dbReference type="Pfam" id="PF17754">
    <property type="entry name" value="TetR_C_14"/>
    <property type="match status" value="1"/>
</dbReference>
<dbReference type="PANTHER" id="PTHR30055">
    <property type="entry name" value="HTH-TYPE TRANSCRIPTIONAL REGULATOR RUTR"/>
    <property type="match status" value="1"/>
</dbReference>
<feature type="domain" description="HTH tetR-type" evidence="5">
    <location>
        <begin position="13"/>
        <end position="73"/>
    </location>
</feature>
<dbReference type="PANTHER" id="PTHR30055:SF238">
    <property type="entry name" value="MYCOFACTOCIN BIOSYNTHESIS TRANSCRIPTIONAL REGULATOR MFTR-RELATED"/>
    <property type="match status" value="1"/>
</dbReference>
<dbReference type="GO" id="GO:0003700">
    <property type="term" value="F:DNA-binding transcription factor activity"/>
    <property type="evidence" value="ECO:0007669"/>
    <property type="project" value="TreeGrafter"/>
</dbReference>
<evidence type="ECO:0000256" key="4">
    <source>
        <dbReference type="PROSITE-ProRule" id="PRU00335"/>
    </source>
</evidence>
<dbReference type="AlphaFoldDB" id="A0A543B3T9"/>
<evidence type="ECO:0000313" key="7">
    <source>
        <dbReference type="Proteomes" id="UP000317043"/>
    </source>
</evidence>
<dbReference type="Proteomes" id="UP000317043">
    <property type="component" value="Unassembled WGS sequence"/>
</dbReference>
<keyword evidence="1" id="KW-0805">Transcription regulation</keyword>
<dbReference type="GO" id="GO:0000976">
    <property type="term" value="F:transcription cis-regulatory region binding"/>
    <property type="evidence" value="ECO:0007669"/>
    <property type="project" value="TreeGrafter"/>
</dbReference>
<protein>
    <submittedName>
        <fullName evidence="6">TetR family transcriptional regulator</fullName>
    </submittedName>
</protein>
<dbReference type="InterPro" id="IPR050109">
    <property type="entry name" value="HTH-type_TetR-like_transc_reg"/>
</dbReference>
<dbReference type="OrthoDB" id="8688418at2"/>
<gene>
    <name evidence="6" type="ORF">FB566_5071</name>
</gene>
<comment type="caution">
    <text evidence="6">The sequence shown here is derived from an EMBL/GenBank/DDBJ whole genome shotgun (WGS) entry which is preliminary data.</text>
</comment>
<dbReference type="EMBL" id="VFOW01000001">
    <property type="protein sequence ID" value="TQL79463.1"/>
    <property type="molecule type" value="Genomic_DNA"/>
</dbReference>
<organism evidence="6 7">
    <name type="scientific">Stackebrandtia endophytica</name>
    <dbReference type="NCBI Taxonomy" id="1496996"/>
    <lineage>
        <taxon>Bacteria</taxon>
        <taxon>Bacillati</taxon>
        <taxon>Actinomycetota</taxon>
        <taxon>Actinomycetes</taxon>
        <taxon>Glycomycetales</taxon>
        <taxon>Glycomycetaceae</taxon>
        <taxon>Stackebrandtia</taxon>
    </lineage>
</organism>
<dbReference type="InParanoid" id="A0A543B3T9"/>
<dbReference type="SUPFAM" id="SSF46689">
    <property type="entry name" value="Homeodomain-like"/>
    <property type="match status" value="1"/>
</dbReference>
<proteinExistence type="predicted"/>
<evidence type="ECO:0000259" key="5">
    <source>
        <dbReference type="PROSITE" id="PS50977"/>
    </source>
</evidence>
<evidence type="ECO:0000313" key="6">
    <source>
        <dbReference type="EMBL" id="TQL79463.1"/>
    </source>
</evidence>
<keyword evidence="3" id="KW-0804">Transcription</keyword>
<sequence length="204" mass="21324">MTTSKGLRERKKHATRAALRTAALRLALNHGFGNLRVDDIAAAADVSPRTFNNYYSSREHAVVAAVLADRDARIAEAVLARPANIAPSVAVGDAIVSEYAGGHDSDRDAMLMITTNPTLAAAYVRDSATESGRLREAIARRCPEADQRAVRVLVAAIGAAVRVALEDWLSPTPGGLVVPGGDLSALLREVLAPLAPAIDALGGS</sequence>